<comment type="subcellular location">
    <subcellularLocation>
        <location evidence="1">Cell membrane</location>
        <topology evidence="1">Multi-pass membrane protein</topology>
    </subcellularLocation>
</comment>
<name>E7QTK9_HALPU</name>
<evidence type="ECO:0000256" key="3">
    <source>
        <dbReference type="ARBA" id="ARBA00022692"/>
    </source>
</evidence>
<protein>
    <submittedName>
        <fullName evidence="9">Membrane protein DedA, SNARE-associated domain</fullName>
    </submittedName>
    <submittedName>
        <fullName evidence="8">SNARE associated protein-related protein</fullName>
    </submittedName>
</protein>
<dbReference type="EMBL" id="FRAN01000003">
    <property type="protein sequence ID" value="SHK83567.1"/>
    <property type="molecule type" value="Genomic_DNA"/>
</dbReference>
<evidence type="ECO:0000256" key="4">
    <source>
        <dbReference type="ARBA" id="ARBA00022989"/>
    </source>
</evidence>
<evidence type="ECO:0000313" key="9">
    <source>
        <dbReference type="EMBL" id="SHK83567.1"/>
    </source>
</evidence>
<dbReference type="STRING" id="797209.GCA_000376445_02661"/>
<evidence type="ECO:0000313" key="10">
    <source>
        <dbReference type="Proteomes" id="UP000003751"/>
    </source>
</evidence>
<evidence type="ECO:0000256" key="5">
    <source>
        <dbReference type="ARBA" id="ARBA00023136"/>
    </source>
</evidence>
<sequence length="225" mass="24715">MFDWLANTILSFVVKYGYLAVFIYLTLETAFILHFAPSEIVVPFAATQLVHDPMSFGFFVAVSTAGATAGSLLGYYAFGRNGKAALDRYGHILHVSESDLERSQRWFRRWGRSSVLWGRMLPLMRAIISIPAGIAEMDVRTFTVYSASGSLVFNVFLTYLVYEGSGETSPLDWAVTTISTTVTPYIEGIGGNWAVIAGIGVVLAVGTAGVWLAREHLIREIASQR</sequence>
<proteinExistence type="predicted"/>
<reference evidence="11" key="2">
    <citation type="submission" date="2016-11" db="EMBL/GenBank/DDBJ databases">
        <authorList>
            <person name="Varghese N."/>
            <person name="Submissions S."/>
        </authorList>
    </citation>
    <scope>NUCLEOTIDE SEQUENCE [LARGE SCALE GENOMIC DNA]</scope>
    <source>
        <strain evidence="11">DX253</strain>
    </source>
</reference>
<feature type="transmembrane region" description="Helical" evidence="6">
    <location>
        <begin position="193"/>
        <end position="213"/>
    </location>
</feature>
<dbReference type="EMBL" id="AEMG01000009">
    <property type="protein sequence ID" value="EFW91938.1"/>
    <property type="molecule type" value="Genomic_DNA"/>
</dbReference>
<dbReference type="Proteomes" id="UP000184203">
    <property type="component" value="Unassembled WGS sequence"/>
</dbReference>
<reference evidence="8 10" key="1">
    <citation type="journal article" date="2014" name="ISME J.">
        <title>Trehalose/2-sulfotrehalose biosynthesis and glycine-betaine uptake are widely spread mechanisms for osmoadaptation in the Halobacteriales.</title>
        <authorList>
            <person name="Youssef N.H."/>
            <person name="Savage-Ashlock K.N."/>
            <person name="McCully A.L."/>
            <person name="Luedtke B."/>
            <person name="Shaw E.I."/>
            <person name="Hoff W.D."/>
            <person name="Elshahed M.S."/>
        </authorList>
    </citation>
    <scope>NUCLEOTIDE SEQUENCE [LARGE SCALE GENOMIC DNA]</scope>
    <source>
        <strain evidence="8 10">DX253</strain>
    </source>
</reference>
<dbReference type="Pfam" id="PF09335">
    <property type="entry name" value="VTT_dom"/>
    <property type="match status" value="1"/>
</dbReference>
<evidence type="ECO:0000313" key="11">
    <source>
        <dbReference type="Proteomes" id="UP000184203"/>
    </source>
</evidence>
<dbReference type="PANTHER" id="PTHR42709:SF6">
    <property type="entry name" value="UNDECAPRENYL PHOSPHATE TRANSPORTER A"/>
    <property type="match status" value="1"/>
</dbReference>
<dbReference type="AlphaFoldDB" id="E7QTK9"/>
<dbReference type="InterPro" id="IPR032816">
    <property type="entry name" value="VTT_dom"/>
</dbReference>
<evidence type="ECO:0000256" key="6">
    <source>
        <dbReference type="SAM" id="Phobius"/>
    </source>
</evidence>
<evidence type="ECO:0000256" key="1">
    <source>
        <dbReference type="ARBA" id="ARBA00004651"/>
    </source>
</evidence>
<dbReference type="Proteomes" id="UP000003751">
    <property type="component" value="Unassembled WGS sequence"/>
</dbReference>
<keyword evidence="3 6" id="KW-0812">Transmembrane</keyword>
<keyword evidence="11" id="KW-1185">Reference proteome</keyword>
<organism evidence="8 10">
    <name type="scientific">Haladaptatus paucihalophilus DX253</name>
    <dbReference type="NCBI Taxonomy" id="797209"/>
    <lineage>
        <taxon>Archaea</taxon>
        <taxon>Methanobacteriati</taxon>
        <taxon>Methanobacteriota</taxon>
        <taxon>Stenosarchaea group</taxon>
        <taxon>Halobacteria</taxon>
        <taxon>Halobacteriales</taxon>
        <taxon>Haladaptataceae</taxon>
        <taxon>Haladaptatus</taxon>
    </lineage>
</organism>
<dbReference type="InterPro" id="IPR051311">
    <property type="entry name" value="DedA_domain"/>
</dbReference>
<feature type="transmembrane region" description="Helical" evidence="6">
    <location>
        <begin position="142"/>
        <end position="162"/>
    </location>
</feature>
<dbReference type="RefSeq" id="WP_007979586.1">
    <property type="nucleotide sequence ID" value="NZ_AEMG01000009.1"/>
</dbReference>
<accession>E7QTK9</accession>
<feature type="transmembrane region" description="Helical" evidence="6">
    <location>
        <begin position="56"/>
        <end position="78"/>
    </location>
</feature>
<reference evidence="9" key="3">
    <citation type="submission" date="2016-11" db="EMBL/GenBank/DDBJ databases">
        <authorList>
            <person name="Jaros S."/>
            <person name="Januszkiewicz K."/>
            <person name="Wedrychowicz H."/>
        </authorList>
    </citation>
    <scope>NUCLEOTIDE SEQUENCE [LARGE SCALE GENOMIC DNA]</scope>
    <source>
        <strain evidence="9">DX253</strain>
    </source>
</reference>
<evidence type="ECO:0000256" key="2">
    <source>
        <dbReference type="ARBA" id="ARBA00022475"/>
    </source>
</evidence>
<dbReference type="PATRIC" id="fig|797209.4.peg.2097"/>
<evidence type="ECO:0000259" key="7">
    <source>
        <dbReference type="Pfam" id="PF09335"/>
    </source>
</evidence>
<dbReference type="PANTHER" id="PTHR42709">
    <property type="entry name" value="ALKALINE PHOSPHATASE LIKE PROTEIN"/>
    <property type="match status" value="1"/>
</dbReference>
<evidence type="ECO:0000313" key="8">
    <source>
        <dbReference type="EMBL" id="EFW91938.1"/>
    </source>
</evidence>
<dbReference type="GO" id="GO:0005886">
    <property type="term" value="C:plasma membrane"/>
    <property type="evidence" value="ECO:0007669"/>
    <property type="project" value="UniProtKB-SubCell"/>
</dbReference>
<dbReference type="OrthoDB" id="248574at2157"/>
<keyword evidence="4 6" id="KW-1133">Transmembrane helix</keyword>
<feature type="domain" description="VTT" evidence="7">
    <location>
        <begin position="37"/>
        <end position="162"/>
    </location>
</feature>
<keyword evidence="5 6" id="KW-0472">Membrane</keyword>
<keyword evidence="2" id="KW-1003">Cell membrane</keyword>
<feature type="transmembrane region" description="Helical" evidence="6">
    <location>
        <begin position="12"/>
        <end position="36"/>
    </location>
</feature>
<gene>
    <name evidence="9" type="ORF">SAMN05444342_2338</name>
    <name evidence="8" type="ORF">ZOD2009_10685</name>
</gene>
<dbReference type="eggNOG" id="arCOG03117">
    <property type="taxonomic scope" value="Archaea"/>
</dbReference>